<keyword evidence="4" id="KW-1185">Reference proteome</keyword>
<protein>
    <submittedName>
        <fullName evidence="3">Uncharacterized protein</fullName>
    </submittedName>
</protein>
<name>B7FUJ8_PHATC</name>
<dbReference type="PaxDb" id="2850-Phatr44576"/>
<gene>
    <name evidence="3" type="ORF">PHATRDRAFT_44576</name>
</gene>
<dbReference type="Proteomes" id="UP000000759">
    <property type="component" value="Chromosome 4"/>
</dbReference>
<evidence type="ECO:0000313" key="3">
    <source>
        <dbReference type="EMBL" id="EEC50275.1"/>
    </source>
</evidence>
<dbReference type="HOGENOM" id="CLU_289775_0_0_1"/>
<dbReference type="RefSeq" id="XP_002178610.1">
    <property type="nucleotide sequence ID" value="XM_002178574.1"/>
</dbReference>
<feature type="compositionally biased region" description="Polar residues" evidence="2">
    <location>
        <begin position="691"/>
        <end position="719"/>
    </location>
</feature>
<keyword evidence="1" id="KW-0175">Coiled coil</keyword>
<feature type="compositionally biased region" description="Basic residues" evidence="2">
    <location>
        <begin position="62"/>
        <end position="71"/>
    </location>
</feature>
<dbReference type="EMBL" id="CM000607">
    <property type="protein sequence ID" value="EEC50275.1"/>
    <property type="molecule type" value="Genomic_DNA"/>
</dbReference>
<proteinExistence type="predicted"/>
<dbReference type="GeneID" id="7198086"/>
<evidence type="ECO:0000313" key="4">
    <source>
        <dbReference type="Proteomes" id="UP000000759"/>
    </source>
</evidence>
<feature type="compositionally biased region" description="Basic and acidic residues" evidence="2">
    <location>
        <begin position="124"/>
        <end position="144"/>
    </location>
</feature>
<feature type="region of interest" description="Disordered" evidence="2">
    <location>
        <begin position="124"/>
        <end position="146"/>
    </location>
</feature>
<reference evidence="3 4" key="1">
    <citation type="journal article" date="2008" name="Nature">
        <title>The Phaeodactylum genome reveals the evolutionary history of diatom genomes.</title>
        <authorList>
            <person name="Bowler C."/>
            <person name="Allen A.E."/>
            <person name="Badger J.H."/>
            <person name="Grimwood J."/>
            <person name="Jabbari K."/>
            <person name="Kuo A."/>
            <person name="Maheswari U."/>
            <person name="Martens C."/>
            <person name="Maumus F."/>
            <person name="Otillar R.P."/>
            <person name="Rayko E."/>
            <person name="Salamov A."/>
            <person name="Vandepoele K."/>
            <person name="Beszteri B."/>
            <person name="Gruber A."/>
            <person name="Heijde M."/>
            <person name="Katinka M."/>
            <person name="Mock T."/>
            <person name="Valentin K."/>
            <person name="Verret F."/>
            <person name="Berges J.A."/>
            <person name="Brownlee C."/>
            <person name="Cadoret J.P."/>
            <person name="Chiovitti A."/>
            <person name="Choi C.J."/>
            <person name="Coesel S."/>
            <person name="De Martino A."/>
            <person name="Detter J.C."/>
            <person name="Durkin C."/>
            <person name="Falciatore A."/>
            <person name="Fournet J."/>
            <person name="Haruta M."/>
            <person name="Huysman M.J."/>
            <person name="Jenkins B.D."/>
            <person name="Jiroutova K."/>
            <person name="Jorgensen R.E."/>
            <person name="Joubert Y."/>
            <person name="Kaplan A."/>
            <person name="Kroger N."/>
            <person name="Kroth P.G."/>
            <person name="La Roche J."/>
            <person name="Lindquist E."/>
            <person name="Lommer M."/>
            <person name="Martin-Jezequel V."/>
            <person name="Lopez P.J."/>
            <person name="Lucas S."/>
            <person name="Mangogna M."/>
            <person name="McGinnis K."/>
            <person name="Medlin L.K."/>
            <person name="Montsant A."/>
            <person name="Oudot-Le Secq M.P."/>
            <person name="Napoli C."/>
            <person name="Obornik M."/>
            <person name="Parker M.S."/>
            <person name="Petit J.L."/>
            <person name="Porcel B.M."/>
            <person name="Poulsen N."/>
            <person name="Robison M."/>
            <person name="Rychlewski L."/>
            <person name="Rynearson T.A."/>
            <person name="Schmutz J."/>
            <person name="Shapiro H."/>
            <person name="Siaut M."/>
            <person name="Stanley M."/>
            <person name="Sussman M.R."/>
            <person name="Taylor A.R."/>
            <person name="Vardi A."/>
            <person name="von Dassow P."/>
            <person name="Vyverman W."/>
            <person name="Willis A."/>
            <person name="Wyrwicz L.S."/>
            <person name="Rokhsar D.S."/>
            <person name="Weissenbach J."/>
            <person name="Armbrust E.V."/>
            <person name="Green B.R."/>
            <person name="Van de Peer Y."/>
            <person name="Grigoriev I.V."/>
        </authorList>
    </citation>
    <scope>NUCLEOTIDE SEQUENCE [LARGE SCALE GENOMIC DNA]</scope>
    <source>
        <strain evidence="3 4">CCAP 1055/1</strain>
    </source>
</reference>
<dbReference type="InParanoid" id="B7FUJ8"/>
<feature type="region of interest" description="Disordered" evidence="2">
    <location>
        <begin position="691"/>
        <end position="741"/>
    </location>
</feature>
<feature type="region of interest" description="Disordered" evidence="2">
    <location>
        <begin position="906"/>
        <end position="939"/>
    </location>
</feature>
<reference evidence="4" key="2">
    <citation type="submission" date="2008-08" db="EMBL/GenBank/DDBJ databases">
        <authorList>
            <consortium name="Diatom Consortium"/>
            <person name="Grigoriev I."/>
            <person name="Grimwood J."/>
            <person name="Kuo A."/>
            <person name="Otillar R.P."/>
            <person name="Salamov A."/>
            <person name="Detter J.C."/>
            <person name="Lindquist E."/>
            <person name="Shapiro H."/>
            <person name="Lucas S."/>
            <person name="Glavina del Rio T."/>
            <person name="Pitluck S."/>
            <person name="Rokhsar D."/>
            <person name="Bowler C."/>
        </authorList>
    </citation>
    <scope>GENOME REANNOTATION</scope>
    <source>
        <strain evidence="4">CCAP 1055/1</strain>
    </source>
</reference>
<evidence type="ECO:0000256" key="2">
    <source>
        <dbReference type="SAM" id="MobiDB-lite"/>
    </source>
</evidence>
<dbReference type="AlphaFoldDB" id="B7FUJ8"/>
<feature type="region of interest" description="Disordered" evidence="2">
    <location>
        <begin position="41"/>
        <end position="85"/>
    </location>
</feature>
<dbReference type="KEGG" id="pti:PHATRDRAFT_44576"/>
<evidence type="ECO:0000256" key="1">
    <source>
        <dbReference type="SAM" id="Coils"/>
    </source>
</evidence>
<sequence length="1058" mass="117226">MNRLRKPGFLKVFEVTAEKDHCRLLDTEDESCLTVNDETLRFRPPGLGGESGESEKDSVTSHQRRKNRSQLRKQTEQNSLGGKMLAKEVRKQVQRKGEMTSEDREVPRDVNTDMHAVLVHVHEGRDHEATQRKEKDPEGMETRHKQTAIPTFLKPKEIRSLEPTMTPRNPNLARRFFSRRNLKEMNSIELDTVKPEMEVAVKEILGDDNVTFSQIVLEEVVPDLKLHTEELKNLNIEKSPTNCKTDSLGASSQTDHSIIRIAETRDIVIEESETSRSGSQIGSKKSSDLYLSSLPEKQFDQRHVEEHCKNGNASPILKSSNKIEGTTEAKAKAKLTLANIWEKRTKHESKEAVDPTHSCRRKIARGTSTRCGNEARATRRSDSVVRVSMEATKTAGAVLTVTNSGKGQPLLQQRLSESERDLIDKANVFGNLLGTSVSPFYSPSNCLIASDNDSRLEKDHGHRLLARPCSDNSMIRSQSSKVAKNDLFIQKSGLNLSLEADKLCVFSPKEGAPLRSLKPNEVGRKPTIDKSLRVQAKKNVRKRLSKLSTSCPSSAENLVAAGDTASSEILPLEGADSAAGCGFHNILASDTELDKMRYRKTKLEHQRDSKSVLPESTMATSMCTLPHVPVSRELTPSKLPKDCLMRSSRLAERTVAESSAVISWKRSNTLGCDPSSNNFGVSTNFRAVPKSASTRRVSLGASSSIRRTSLGGSPSSPRRQSLGVGYGGAHMARSPTRGRHKRKTCLSLGQSVPETQGMSIQLVNAYRGCGNEASSSLPVTVEATKSKNQQTASVNFAEIPDITELRDKLSIDIKKAKEGTTQLHRNRETCSDTAFDNDCGKIKSTDEVESNRHCSLATAIEEGMCSLERTLSTIETYIAEAAPTDLRLDTVDDEYTAVTTTENLVGDKMNDSGSSGASCKRGTHTFGRSETDDDRNDTSCKEVNCPLQKKESNPGGSLKFPILLAEIPFVSINGESSVFDQGYRAKHDESDVLDRDFEKVRRTEEYSRLTLELNESNFLLQEARLQVKQLEGKTHFVREKLDILQQKYPDLRASSPLK</sequence>
<accession>B7FUJ8</accession>
<organism evidence="3 4">
    <name type="scientific">Phaeodactylum tricornutum (strain CCAP 1055/1)</name>
    <dbReference type="NCBI Taxonomy" id="556484"/>
    <lineage>
        <taxon>Eukaryota</taxon>
        <taxon>Sar</taxon>
        <taxon>Stramenopiles</taxon>
        <taxon>Ochrophyta</taxon>
        <taxon>Bacillariophyta</taxon>
        <taxon>Bacillariophyceae</taxon>
        <taxon>Bacillariophycidae</taxon>
        <taxon>Naviculales</taxon>
        <taxon>Phaeodactylaceae</taxon>
        <taxon>Phaeodactylum</taxon>
    </lineage>
</organism>
<feature type="coiled-coil region" evidence="1">
    <location>
        <begin position="1013"/>
        <end position="1047"/>
    </location>
</feature>